<dbReference type="GO" id="GO:0006629">
    <property type="term" value="P:lipid metabolic process"/>
    <property type="evidence" value="ECO:0007669"/>
    <property type="project" value="UniProtKB-KW"/>
</dbReference>
<evidence type="ECO:0000256" key="3">
    <source>
        <dbReference type="ARBA" id="ARBA00022692"/>
    </source>
</evidence>
<dbReference type="PANTHER" id="PTHR21212">
    <property type="entry name" value="BERNARDINELLI-SEIP CONGENITAL LIPODYSTROPHY 2 HOMOLOG BSCL2 PROTEIN"/>
    <property type="match status" value="1"/>
</dbReference>
<name>A0A7R8WUP7_9CRUS</name>
<keyword evidence="6" id="KW-0443">Lipid metabolism</keyword>
<dbReference type="Pfam" id="PF06775">
    <property type="entry name" value="Seipin"/>
    <property type="match status" value="1"/>
</dbReference>
<dbReference type="GO" id="GO:0140042">
    <property type="term" value="P:lipid droplet formation"/>
    <property type="evidence" value="ECO:0007669"/>
    <property type="project" value="UniProtKB-ARBA"/>
</dbReference>
<feature type="region of interest" description="Disordered" evidence="8">
    <location>
        <begin position="262"/>
        <end position="320"/>
    </location>
</feature>
<protein>
    <recommendedName>
        <fullName evidence="2">Seipin</fullName>
    </recommendedName>
</protein>
<evidence type="ECO:0000256" key="2">
    <source>
        <dbReference type="ARBA" id="ARBA00022064"/>
    </source>
</evidence>
<evidence type="ECO:0000256" key="8">
    <source>
        <dbReference type="SAM" id="MobiDB-lite"/>
    </source>
</evidence>
<feature type="transmembrane region" description="Helical" evidence="9">
    <location>
        <begin position="103"/>
        <end position="121"/>
    </location>
</feature>
<accession>A0A7R8WUP7</accession>
<keyword evidence="7 9" id="KW-0472">Membrane</keyword>
<dbReference type="EMBL" id="OB673173">
    <property type="protein sequence ID" value="CAD7235509.1"/>
    <property type="molecule type" value="Genomic_DNA"/>
</dbReference>
<sequence length="320" mass="36279">MFYYLYMPAMTHSRPVHFAYPACENVALPCGFPNANVTLIRRVEDRFLMRGQSYHFVLDLELPDSPTNHDAGMFMVKMKLLDPLGGVIREGTRSTVMRYSSPMVYFIRTIVLGPLLAIGYVEEKQILSIEVISHFEDDPRRPVVGAAVEIQSRFLRIYSGTLRIHAQFSGLRYVMHNFPMLSAVGGIITNLFFLFMLSAFAWTQLVIEPYNQNTVYVTEVNTGRKSLNARREEMVKKLEEKDRRAFLNRSYSLGQFPLSGPSLAPRIPSSPSNPSILEDSEQSRIEELNNEESEDGITTEASGSDFGTVPGIRRRVSFSN</sequence>
<evidence type="ECO:0000256" key="5">
    <source>
        <dbReference type="ARBA" id="ARBA00022989"/>
    </source>
</evidence>
<evidence type="ECO:0000256" key="6">
    <source>
        <dbReference type="ARBA" id="ARBA00023098"/>
    </source>
</evidence>
<evidence type="ECO:0000256" key="1">
    <source>
        <dbReference type="ARBA" id="ARBA00004477"/>
    </source>
</evidence>
<comment type="subcellular location">
    <subcellularLocation>
        <location evidence="1">Endoplasmic reticulum membrane</location>
        <topology evidence="1">Multi-pass membrane protein</topology>
    </subcellularLocation>
</comment>
<keyword evidence="4" id="KW-0256">Endoplasmic reticulum</keyword>
<evidence type="ECO:0000256" key="9">
    <source>
        <dbReference type="SAM" id="Phobius"/>
    </source>
</evidence>
<feature type="compositionally biased region" description="Acidic residues" evidence="8">
    <location>
        <begin position="288"/>
        <end position="297"/>
    </location>
</feature>
<dbReference type="AlphaFoldDB" id="A0A7R8WUP7"/>
<feature type="transmembrane region" description="Helical" evidence="9">
    <location>
        <begin position="180"/>
        <end position="202"/>
    </location>
</feature>
<gene>
    <name evidence="10" type="ORF">CTOB1V02_LOCUS13324</name>
</gene>
<dbReference type="InterPro" id="IPR009617">
    <property type="entry name" value="Seipin"/>
</dbReference>
<evidence type="ECO:0000256" key="7">
    <source>
        <dbReference type="ARBA" id="ARBA00023136"/>
    </source>
</evidence>
<dbReference type="OrthoDB" id="3990054at2759"/>
<evidence type="ECO:0000256" key="4">
    <source>
        <dbReference type="ARBA" id="ARBA00022824"/>
    </source>
</evidence>
<keyword evidence="3 9" id="KW-0812">Transmembrane</keyword>
<keyword evidence="5 9" id="KW-1133">Transmembrane helix</keyword>
<dbReference type="CDD" id="cd23995">
    <property type="entry name" value="Seipin_BSCL2_like"/>
    <property type="match status" value="1"/>
</dbReference>
<organism evidence="10">
    <name type="scientific">Cyprideis torosa</name>
    <dbReference type="NCBI Taxonomy" id="163714"/>
    <lineage>
        <taxon>Eukaryota</taxon>
        <taxon>Metazoa</taxon>
        <taxon>Ecdysozoa</taxon>
        <taxon>Arthropoda</taxon>
        <taxon>Crustacea</taxon>
        <taxon>Oligostraca</taxon>
        <taxon>Ostracoda</taxon>
        <taxon>Podocopa</taxon>
        <taxon>Podocopida</taxon>
        <taxon>Cytherocopina</taxon>
        <taxon>Cytheroidea</taxon>
        <taxon>Cytherideidae</taxon>
        <taxon>Cyprideis</taxon>
    </lineage>
</organism>
<reference evidence="10" key="1">
    <citation type="submission" date="2020-11" db="EMBL/GenBank/DDBJ databases">
        <authorList>
            <person name="Tran Van P."/>
        </authorList>
    </citation>
    <scope>NUCLEOTIDE SEQUENCE</scope>
</reference>
<dbReference type="PANTHER" id="PTHR21212:SF0">
    <property type="entry name" value="SEIPIN"/>
    <property type="match status" value="1"/>
</dbReference>
<feature type="compositionally biased region" description="Low complexity" evidence="8">
    <location>
        <begin position="265"/>
        <end position="276"/>
    </location>
</feature>
<dbReference type="GO" id="GO:0005789">
    <property type="term" value="C:endoplasmic reticulum membrane"/>
    <property type="evidence" value="ECO:0007669"/>
    <property type="project" value="UniProtKB-SubCell"/>
</dbReference>
<proteinExistence type="predicted"/>
<evidence type="ECO:0000313" key="10">
    <source>
        <dbReference type="EMBL" id="CAD7235509.1"/>
    </source>
</evidence>